<name>A0AAF3F209_9BILA</name>
<evidence type="ECO:0000313" key="3">
    <source>
        <dbReference type="Proteomes" id="UP000887575"/>
    </source>
</evidence>
<evidence type="ECO:0000256" key="1">
    <source>
        <dbReference type="ARBA" id="ARBA00023157"/>
    </source>
</evidence>
<dbReference type="SUPFAM" id="SSF56436">
    <property type="entry name" value="C-type lectin-like"/>
    <property type="match status" value="2"/>
</dbReference>
<keyword evidence="3" id="KW-1185">Reference proteome</keyword>
<dbReference type="Pfam" id="PF00059">
    <property type="entry name" value="Lectin_C"/>
    <property type="match status" value="2"/>
</dbReference>
<dbReference type="PANTHER" id="PTHR22991">
    <property type="entry name" value="PROTEIN CBG13490"/>
    <property type="match status" value="1"/>
</dbReference>
<sequence>MFTMIYDYEPTKRQTPRPTPKPKGVYERLMGAGWKICCKQNPEACISQFPREDICLYVVDTPQVFSDATRHCQSLGGQIVKLLNVYENAYVYSYAQGMSVSSYIGIVKNVANNTWTYTDGSALTYQNWASNEPKNTTGNTCTIIDTVTGKWVTTGCTTARPYFCSVAETASKCSSGWTYSQQTDYCYYVQIFDLLDVYVTCTRRDHLYRLNFTTPTDWKAAEKSCKKMGAHLVSIHSKTEEDFVYDLIASRVGKKSCDELWAWTGLYGTGATRSGSWTDGSPVDYPTDHETSSYYYWMMGNDASCNERRWDWIPSADRTYSRAVCKMEPTNVKQTNRQSIVRRILKA</sequence>
<dbReference type="PROSITE" id="PS50041">
    <property type="entry name" value="C_TYPE_LECTIN_2"/>
    <property type="match status" value="2"/>
</dbReference>
<dbReference type="Gene3D" id="3.10.100.10">
    <property type="entry name" value="Mannose-Binding Protein A, subunit A"/>
    <property type="match status" value="2"/>
</dbReference>
<dbReference type="Proteomes" id="UP000887575">
    <property type="component" value="Unassembled WGS sequence"/>
</dbReference>
<reference evidence="4" key="1">
    <citation type="submission" date="2024-02" db="UniProtKB">
        <authorList>
            <consortium name="WormBaseParasite"/>
        </authorList>
    </citation>
    <scope>IDENTIFICATION</scope>
</reference>
<feature type="domain" description="C-type lectin" evidence="2">
    <location>
        <begin position="203"/>
        <end position="326"/>
    </location>
</feature>
<protein>
    <recommendedName>
        <fullName evidence="2">C-type lectin domain-containing protein</fullName>
    </recommendedName>
</protein>
<dbReference type="CDD" id="cd00037">
    <property type="entry name" value="CLECT"/>
    <property type="match status" value="1"/>
</dbReference>
<keyword evidence="1" id="KW-1015">Disulfide bond</keyword>
<dbReference type="InterPro" id="IPR016187">
    <property type="entry name" value="CTDL_fold"/>
</dbReference>
<evidence type="ECO:0000313" key="4">
    <source>
        <dbReference type="WBParaSite" id="MBELARI_LOCUS2048"/>
    </source>
</evidence>
<dbReference type="InterPro" id="IPR016186">
    <property type="entry name" value="C-type_lectin-like/link_sf"/>
</dbReference>
<dbReference type="WBParaSite" id="MBELARI_LOCUS2048">
    <property type="protein sequence ID" value="MBELARI_LOCUS2048"/>
    <property type="gene ID" value="MBELARI_LOCUS2048"/>
</dbReference>
<dbReference type="InterPro" id="IPR001304">
    <property type="entry name" value="C-type_lectin-like"/>
</dbReference>
<dbReference type="PANTHER" id="PTHR22991:SF40">
    <property type="entry name" value="PROTEIN CBG13490"/>
    <property type="match status" value="1"/>
</dbReference>
<proteinExistence type="predicted"/>
<accession>A0AAF3F209</accession>
<feature type="domain" description="C-type lectin" evidence="2">
    <location>
        <begin position="51"/>
        <end position="165"/>
    </location>
</feature>
<dbReference type="SMART" id="SM00034">
    <property type="entry name" value="CLECT"/>
    <property type="match status" value="2"/>
</dbReference>
<dbReference type="AlphaFoldDB" id="A0AAF3F209"/>
<organism evidence="3 4">
    <name type="scientific">Mesorhabditis belari</name>
    <dbReference type="NCBI Taxonomy" id="2138241"/>
    <lineage>
        <taxon>Eukaryota</taxon>
        <taxon>Metazoa</taxon>
        <taxon>Ecdysozoa</taxon>
        <taxon>Nematoda</taxon>
        <taxon>Chromadorea</taxon>
        <taxon>Rhabditida</taxon>
        <taxon>Rhabditina</taxon>
        <taxon>Rhabditomorpha</taxon>
        <taxon>Rhabditoidea</taxon>
        <taxon>Rhabditidae</taxon>
        <taxon>Mesorhabditinae</taxon>
        <taxon>Mesorhabditis</taxon>
    </lineage>
</organism>
<dbReference type="InterPro" id="IPR050976">
    <property type="entry name" value="Snaclec"/>
</dbReference>
<evidence type="ECO:0000259" key="2">
    <source>
        <dbReference type="PROSITE" id="PS50041"/>
    </source>
</evidence>